<name>A0A3B0NKR7_THEAN</name>
<dbReference type="Gene3D" id="3.30.230.70">
    <property type="entry name" value="GHMP Kinase, N-terminal domain"/>
    <property type="match status" value="1"/>
</dbReference>
<dbReference type="InterPro" id="IPR036345">
    <property type="entry name" value="ExoRNase_PH_dom2_sf"/>
</dbReference>
<dbReference type="AlphaFoldDB" id="A0A3B0NKR7"/>
<evidence type="ECO:0000256" key="6">
    <source>
        <dbReference type="ARBA" id="ARBA00022835"/>
    </source>
</evidence>
<evidence type="ECO:0000256" key="4">
    <source>
        <dbReference type="ARBA" id="ARBA00022490"/>
    </source>
</evidence>
<dbReference type="GO" id="GO:0071035">
    <property type="term" value="P:nuclear polyadenylation-dependent rRNA catabolic process"/>
    <property type="evidence" value="ECO:0007669"/>
    <property type="project" value="TreeGrafter"/>
</dbReference>
<dbReference type="GO" id="GO:0016075">
    <property type="term" value="P:rRNA catabolic process"/>
    <property type="evidence" value="ECO:0007669"/>
    <property type="project" value="TreeGrafter"/>
</dbReference>
<evidence type="ECO:0000256" key="1">
    <source>
        <dbReference type="ARBA" id="ARBA00004496"/>
    </source>
</evidence>
<dbReference type="GO" id="GO:0000176">
    <property type="term" value="C:nuclear exosome (RNase complex)"/>
    <property type="evidence" value="ECO:0007669"/>
    <property type="project" value="TreeGrafter"/>
</dbReference>
<dbReference type="EMBL" id="UIVS01000004">
    <property type="protein sequence ID" value="SVP95368.1"/>
    <property type="molecule type" value="Genomic_DNA"/>
</dbReference>
<evidence type="ECO:0000256" key="8">
    <source>
        <dbReference type="ARBA" id="ARBA00023242"/>
    </source>
</evidence>
<evidence type="ECO:0000256" key="5">
    <source>
        <dbReference type="ARBA" id="ARBA00022552"/>
    </source>
</evidence>
<comment type="subcellular location">
    <subcellularLocation>
        <location evidence="1">Cytoplasm</location>
    </subcellularLocation>
    <subcellularLocation>
        <location evidence="2">Nucleus</location>
        <location evidence="2">Nucleolus</location>
    </subcellularLocation>
</comment>
<keyword evidence="4" id="KW-0963">Cytoplasm</keyword>
<dbReference type="SUPFAM" id="SSF54211">
    <property type="entry name" value="Ribosomal protein S5 domain 2-like"/>
    <property type="match status" value="1"/>
</dbReference>
<dbReference type="GO" id="GO:0071038">
    <property type="term" value="P:TRAMP-dependent tRNA surveillance pathway"/>
    <property type="evidence" value="ECO:0007669"/>
    <property type="project" value="TreeGrafter"/>
</dbReference>
<dbReference type="PANTHER" id="PTHR11097:SF9">
    <property type="entry name" value="EXOSOME COMPLEX COMPONENT RRP43"/>
    <property type="match status" value="1"/>
</dbReference>
<dbReference type="EMBL" id="UIVT01000004">
    <property type="protein sequence ID" value="SVP94587.1"/>
    <property type="molecule type" value="Genomic_DNA"/>
</dbReference>
<dbReference type="SUPFAM" id="SSF55666">
    <property type="entry name" value="Ribonuclease PH domain 2-like"/>
    <property type="match status" value="1"/>
</dbReference>
<organism evidence="10">
    <name type="scientific">Theileria annulata</name>
    <dbReference type="NCBI Taxonomy" id="5874"/>
    <lineage>
        <taxon>Eukaryota</taxon>
        <taxon>Sar</taxon>
        <taxon>Alveolata</taxon>
        <taxon>Apicomplexa</taxon>
        <taxon>Aconoidasida</taxon>
        <taxon>Piroplasmida</taxon>
        <taxon>Theileriidae</taxon>
        <taxon>Theileria</taxon>
    </lineage>
</organism>
<dbReference type="VEuPathDB" id="PiroplasmaDB:TA10935"/>
<protein>
    <recommendedName>
        <fullName evidence="11">Ribosomal RNA-processing protein 43</fullName>
    </recommendedName>
</protein>
<sequence>MEDRHLTLSQDYKVASEVYRHVDPLNFYENFLNEGIRPDGRKLCSYRKTSVKDLINSTFSSDDFSSNTRSFKHELNSNKQCLRELKKVLISSIYLTCGNSHYNCKLMGDLIILEDLPAIFQNTDVFSVSVLLPKHVVNEVYDINGPCINITHLVSDLIEKVLNSSEIVPRDQFCYDILTSSLFESQQDDPILKYLNKNKLRWKLSMEIACDEYDGNLLDMCFLACSYCLLYSKFPFILLYPESNQFYPSILKKGNLEDVLSQDREILCMNNSFLKCQFGSQFSVDRLEKFLLNDDNKRISINYVPYTVTFCKCLNYYLLDPTREDEQIGVNFSIYALKKFDSEEVHLQPLNLMGLTGVLDDDLNNMYDIARVIVKSFK</sequence>
<evidence type="ECO:0008006" key="11">
    <source>
        <dbReference type="Google" id="ProtNLM"/>
    </source>
</evidence>
<keyword evidence="7" id="KW-0694">RNA-binding</keyword>
<dbReference type="GO" id="GO:0005730">
    <property type="term" value="C:nucleolus"/>
    <property type="evidence" value="ECO:0007669"/>
    <property type="project" value="UniProtKB-SubCell"/>
</dbReference>
<keyword evidence="5" id="KW-0698">rRNA processing</keyword>
<gene>
    <name evidence="9" type="ORF">TAT_000352900</name>
    <name evidence="10" type="ORF">TAV_000352800</name>
</gene>
<dbReference type="GO" id="GO:0034473">
    <property type="term" value="P:U1 snRNA 3'-end processing"/>
    <property type="evidence" value="ECO:0007669"/>
    <property type="project" value="TreeGrafter"/>
</dbReference>
<evidence type="ECO:0000256" key="7">
    <source>
        <dbReference type="ARBA" id="ARBA00022884"/>
    </source>
</evidence>
<accession>A0A3B0NKR7</accession>
<proteinExistence type="inferred from homology"/>
<dbReference type="GO" id="GO:0000467">
    <property type="term" value="P:exonucleolytic trimming to generate mature 3'-end of 5.8S rRNA from tricistronic rRNA transcript (SSU-rRNA, 5.8S rRNA, LSU-rRNA)"/>
    <property type="evidence" value="ECO:0007669"/>
    <property type="project" value="TreeGrafter"/>
</dbReference>
<dbReference type="GO" id="GO:0035925">
    <property type="term" value="F:mRNA 3'-UTR AU-rich region binding"/>
    <property type="evidence" value="ECO:0007669"/>
    <property type="project" value="TreeGrafter"/>
</dbReference>
<evidence type="ECO:0000313" key="9">
    <source>
        <dbReference type="EMBL" id="SVP94587.1"/>
    </source>
</evidence>
<dbReference type="InterPro" id="IPR027408">
    <property type="entry name" value="PNPase/RNase_PH_dom_sf"/>
</dbReference>
<evidence type="ECO:0000256" key="2">
    <source>
        <dbReference type="ARBA" id="ARBA00004604"/>
    </source>
</evidence>
<evidence type="ECO:0000256" key="3">
    <source>
        <dbReference type="ARBA" id="ARBA00006678"/>
    </source>
</evidence>
<dbReference type="InterPro" id="IPR020568">
    <property type="entry name" value="Ribosomal_Su5_D2-typ_SF"/>
</dbReference>
<dbReference type="InterPro" id="IPR050590">
    <property type="entry name" value="Exosome_comp_Rrp42_subfam"/>
</dbReference>
<dbReference type="GO" id="GO:0071028">
    <property type="term" value="P:nuclear mRNA surveillance"/>
    <property type="evidence" value="ECO:0007669"/>
    <property type="project" value="TreeGrafter"/>
</dbReference>
<dbReference type="GO" id="GO:0034476">
    <property type="term" value="P:U5 snRNA 3'-end processing"/>
    <property type="evidence" value="ECO:0007669"/>
    <property type="project" value="TreeGrafter"/>
</dbReference>
<dbReference type="PANTHER" id="PTHR11097">
    <property type="entry name" value="EXOSOME COMPLEX EXONUCLEASE RIBOSOMAL RNA PROCESSING PROTEIN"/>
    <property type="match status" value="1"/>
</dbReference>
<comment type="similarity">
    <text evidence="3">Belongs to the RNase PH family.</text>
</comment>
<evidence type="ECO:0000313" key="10">
    <source>
        <dbReference type="EMBL" id="SVP95368.1"/>
    </source>
</evidence>
<dbReference type="GO" id="GO:0000177">
    <property type="term" value="C:cytoplasmic exosome (RNase complex)"/>
    <property type="evidence" value="ECO:0007669"/>
    <property type="project" value="TreeGrafter"/>
</dbReference>
<dbReference type="GO" id="GO:0034475">
    <property type="term" value="P:U4 snRNA 3'-end processing"/>
    <property type="evidence" value="ECO:0007669"/>
    <property type="project" value="TreeGrafter"/>
</dbReference>
<keyword evidence="6" id="KW-0271">Exosome</keyword>
<reference evidence="10" key="1">
    <citation type="submission" date="2018-07" db="EMBL/GenBank/DDBJ databases">
        <authorList>
            <person name="Quirk P.G."/>
            <person name="Krulwich T.A."/>
        </authorList>
    </citation>
    <scope>NUCLEOTIDE SEQUENCE</scope>
    <source>
        <strain evidence="10">Anand</strain>
    </source>
</reference>
<keyword evidence="8" id="KW-0539">Nucleus</keyword>